<dbReference type="PANTHER" id="PTHR21347:SF0">
    <property type="entry name" value="LIPID SCRAMBLASE CLPTM1L"/>
    <property type="match status" value="1"/>
</dbReference>
<accession>A0A061SKS2</accession>
<dbReference type="Pfam" id="PF05602">
    <property type="entry name" value="CLPTM1"/>
    <property type="match status" value="1"/>
</dbReference>
<evidence type="ECO:0000256" key="7">
    <source>
        <dbReference type="SAM" id="Phobius"/>
    </source>
</evidence>
<evidence type="ECO:0000256" key="4">
    <source>
        <dbReference type="ARBA" id="ARBA00022989"/>
    </source>
</evidence>
<feature type="non-terminal residue" evidence="8">
    <location>
        <position position="1"/>
    </location>
</feature>
<dbReference type="PANTHER" id="PTHR21347">
    <property type="entry name" value="CLEFT LIP AND PALATE ASSOCIATED TRANSMEMBRANE PROTEIN-RELATED"/>
    <property type="match status" value="1"/>
</dbReference>
<feature type="transmembrane region" description="Helical" evidence="7">
    <location>
        <begin position="220"/>
        <end position="241"/>
    </location>
</feature>
<sequence>PPVWFNDFWLLREHTVPLNSTIGEVELHLVLSTANVFSWQLLLSMEQTLAVQKDVGAMGESDDEQLKRIFLDTNPYFLGLTIVVSLLHTVFDLLAFKSDIGFWNSNKSMEGLSARSVLIRSGCQVVIFLYLLDNDTSYVVLLSNGLALIIEFWKVTKAMKVSMTNFHGIPMLKFEDRASYSSSETKRYDAEATRYLSYVLYPLVLCYSVYTLLYESHKSWYSWVLNSLVGAVYMFGFILMCPQLYLNYKLKSVAHMPWRQMTYKFLNTIIDDLFAFVIKMPMLHRISVFRDDLIFFIFLYQRWVYRVDKTRVNEFGYSEQPAVDGTSKELRESCDPADDNSNGHTAGEDRNNSAYRRKGTRFDKTESVNVEDSEGRKEK</sequence>
<evidence type="ECO:0000256" key="5">
    <source>
        <dbReference type="ARBA" id="ARBA00023136"/>
    </source>
</evidence>
<evidence type="ECO:0000256" key="6">
    <source>
        <dbReference type="SAM" id="MobiDB-lite"/>
    </source>
</evidence>
<feature type="region of interest" description="Disordered" evidence="6">
    <location>
        <begin position="323"/>
        <end position="379"/>
    </location>
</feature>
<reference evidence="8" key="1">
    <citation type="submission" date="2014-05" db="EMBL/GenBank/DDBJ databases">
        <title>The transcriptome of the halophilic microalga Tetraselmis sp. GSL018 isolated from the Great Salt Lake, Utah.</title>
        <authorList>
            <person name="Jinkerson R.E."/>
            <person name="D'Adamo S."/>
            <person name="Posewitz M.C."/>
        </authorList>
    </citation>
    <scope>NUCLEOTIDE SEQUENCE</scope>
    <source>
        <strain evidence="8">GSL018</strain>
    </source>
</reference>
<feature type="transmembrane region" description="Helical" evidence="7">
    <location>
        <begin position="76"/>
        <end position="96"/>
    </location>
</feature>
<keyword evidence="3 7" id="KW-0812">Transmembrane</keyword>
<dbReference type="EMBL" id="GBEZ01001665">
    <property type="protein sequence ID" value="JAC83326.1"/>
    <property type="molecule type" value="Transcribed_RNA"/>
</dbReference>
<protein>
    <submittedName>
        <fullName evidence="8">Transmembrane protein</fullName>
    </submittedName>
</protein>
<evidence type="ECO:0000313" key="8">
    <source>
        <dbReference type="EMBL" id="JAC83326.1"/>
    </source>
</evidence>
<dbReference type="AlphaFoldDB" id="A0A061SKS2"/>
<evidence type="ECO:0000256" key="2">
    <source>
        <dbReference type="ARBA" id="ARBA00009310"/>
    </source>
</evidence>
<dbReference type="GO" id="GO:0016020">
    <property type="term" value="C:membrane"/>
    <property type="evidence" value="ECO:0007669"/>
    <property type="project" value="UniProtKB-SubCell"/>
</dbReference>
<feature type="transmembrane region" description="Helical" evidence="7">
    <location>
        <begin position="195"/>
        <end position="214"/>
    </location>
</feature>
<proteinExistence type="inferred from homology"/>
<gene>
    <name evidence="8" type="ORF">TSPGSL018_3607</name>
</gene>
<evidence type="ECO:0000256" key="3">
    <source>
        <dbReference type="ARBA" id="ARBA00022692"/>
    </source>
</evidence>
<dbReference type="GO" id="GO:0012505">
    <property type="term" value="C:endomembrane system"/>
    <property type="evidence" value="ECO:0007669"/>
    <property type="project" value="TreeGrafter"/>
</dbReference>
<evidence type="ECO:0000256" key="1">
    <source>
        <dbReference type="ARBA" id="ARBA00004141"/>
    </source>
</evidence>
<feature type="transmembrane region" description="Helical" evidence="7">
    <location>
        <begin position="138"/>
        <end position="156"/>
    </location>
</feature>
<organism evidence="8">
    <name type="scientific">Tetraselmis sp. GSL018</name>
    <dbReference type="NCBI Taxonomy" id="582737"/>
    <lineage>
        <taxon>Eukaryota</taxon>
        <taxon>Viridiplantae</taxon>
        <taxon>Chlorophyta</taxon>
        <taxon>core chlorophytes</taxon>
        <taxon>Chlorodendrophyceae</taxon>
        <taxon>Chlorodendrales</taxon>
        <taxon>Chlorodendraceae</taxon>
        <taxon>Tetraselmis</taxon>
    </lineage>
</organism>
<dbReference type="InterPro" id="IPR008429">
    <property type="entry name" value="CLPTM1"/>
</dbReference>
<comment type="similarity">
    <text evidence="2">Belongs to the CLPTM1 family.</text>
</comment>
<keyword evidence="5 7" id="KW-0472">Membrane</keyword>
<keyword evidence="4 7" id="KW-1133">Transmembrane helix</keyword>
<comment type="subcellular location">
    <subcellularLocation>
        <location evidence="1">Membrane</location>
        <topology evidence="1">Multi-pass membrane protein</topology>
    </subcellularLocation>
</comment>
<name>A0A061SKS2_9CHLO</name>